<dbReference type="PANTHER" id="PTHR43571">
    <property type="entry name" value="NADP-SPECIFIC GLUTAMATE DEHYDROGENASE 1-RELATED"/>
    <property type="match status" value="1"/>
</dbReference>
<dbReference type="InterPro" id="IPR006096">
    <property type="entry name" value="Glu/Leu/Phe/Val/Trp_DH_C"/>
</dbReference>
<dbReference type="InterPro" id="IPR033922">
    <property type="entry name" value="NAD_bind_Glu_DH"/>
</dbReference>
<name>F9DWH5_9BACL</name>
<feature type="binding site" evidence="7">
    <location>
        <position position="141"/>
    </location>
    <ligand>
        <name>substrate</name>
    </ligand>
</feature>
<dbReference type="AlphaFoldDB" id="F9DWH5"/>
<dbReference type="FunFam" id="1.10.285.10:FF:000001">
    <property type="entry name" value="Glutamate dehydrogenase"/>
    <property type="match status" value="1"/>
</dbReference>
<dbReference type="Pfam" id="PF00208">
    <property type="entry name" value="ELFV_dehydrog"/>
    <property type="match status" value="1"/>
</dbReference>
<reference evidence="11 12" key="1">
    <citation type="submission" date="2011-04" db="EMBL/GenBank/DDBJ databases">
        <authorList>
            <person name="Muzny D."/>
            <person name="Qin X."/>
            <person name="Deng J."/>
            <person name="Jiang H."/>
            <person name="Liu Y."/>
            <person name="Qu J."/>
            <person name="Song X.-Z."/>
            <person name="Zhang L."/>
            <person name="Thornton R."/>
            <person name="Coyle M."/>
            <person name="Francisco L."/>
            <person name="Jackson L."/>
            <person name="Javaid M."/>
            <person name="Korchina V."/>
            <person name="Kovar C."/>
            <person name="Mata R."/>
            <person name="Mathew T."/>
            <person name="Ngo R."/>
            <person name="Nguyen L."/>
            <person name="Nguyen N."/>
            <person name="Okwuonu G."/>
            <person name="Ongeri F."/>
            <person name="Pham C."/>
            <person name="Simmons D."/>
            <person name="Wilczek-Boney K."/>
            <person name="Hale W."/>
            <person name="Jakkamsetti A."/>
            <person name="Pham P."/>
            <person name="Ruth R."/>
            <person name="San Lucas F."/>
            <person name="Warren J."/>
            <person name="Zhang J."/>
            <person name="Zhao Z."/>
            <person name="Zhou C."/>
            <person name="Zhu D."/>
            <person name="Lee S."/>
            <person name="Bess C."/>
            <person name="Blankenburg K."/>
            <person name="Forbes L."/>
            <person name="Fu Q."/>
            <person name="Gubbala S."/>
            <person name="Hirani K."/>
            <person name="Jayaseelan J.C."/>
            <person name="Lara F."/>
            <person name="Munidasa M."/>
            <person name="Palculict T."/>
            <person name="Patil S."/>
            <person name="Pu L.-L."/>
            <person name="Saada N."/>
            <person name="Tang L."/>
            <person name="Weissenberger G."/>
            <person name="Zhu Y."/>
            <person name="Hemphill L."/>
            <person name="Shang Y."/>
            <person name="Youmans B."/>
            <person name="Ayvaz T."/>
            <person name="Ross M."/>
            <person name="Santibanez J."/>
            <person name="Aqrawi P."/>
            <person name="Gross S."/>
            <person name="Joshi V."/>
            <person name="Fowler G."/>
            <person name="Nazareth L."/>
            <person name="Reid J."/>
            <person name="Worley K."/>
            <person name="Petrosino J."/>
            <person name="Highlander S."/>
            <person name="Gibbs R."/>
        </authorList>
    </citation>
    <scope>NUCLEOTIDE SEQUENCE [LARGE SCALE GENOMIC DNA]</scope>
    <source>
        <strain evidence="11 12">2681</strain>
    </source>
</reference>
<feature type="binding site" evidence="7">
    <location>
        <position position="138"/>
    </location>
    <ligand>
        <name>substrate</name>
    </ligand>
</feature>
<evidence type="ECO:0000313" key="12">
    <source>
        <dbReference type="Proteomes" id="UP000005316"/>
    </source>
</evidence>
<dbReference type="NCBIfam" id="NF006929">
    <property type="entry name" value="PRK09414.1"/>
    <property type="match status" value="1"/>
</dbReference>
<dbReference type="Gene3D" id="3.40.50.10860">
    <property type="entry name" value="Leucine Dehydrogenase, chain A, domain 1"/>
    <property type="match status" value="1"/>
</dbReference>
<dbReference type="GO" id="GO:0006537">
    <property type="term" value="P:glutamate biosynthetic process"/>
    <property type="evidence" value="ECO:0007669"/>
    <property type="project" value="TreeGrafter"/>
</dbReference>
<organism evidence="11 12">
    <name type="scientific">Sporosarcina newyorkensis 2681</name>
    <dbReference type="NCBI Taxonomy" id="1027292"/>
    <lineage>
        <taxon>Bacteria</taxon>
        <taxon>Bacillati</taxon>
        <taxon>Bacillota</taxon>
        <taxon>Bacilli</taxon>
        <taxon>Bacillales</taxon>
        <taxon>Caryophanaceae</taxon>
        <taxon>Sporosarcina</taxon>
    </lineage>
</organism>
<protein>
    <recommendedName>
        <fullName evidence="3 5">Glutamate dehydrogenase</fullName>
    </recommendedName>
</protein>
<evidence type="ECO:0000259" key="10">
    <source>
        <dbReference type="SMART" id="SM00839"/>
    </source>
</evidence>
<evidence type="ECO:0000256" key="7">
    <source>
        <dbReference type="PIRSR" id="PIRSR000185-2"/>
    </source>
</evidence>
<dbReference type="InterPro" id="IPR036291">
    <property type="entry name" value="NAD(P)-bd_dom_sf"/>
</dbReference>
<dbReference type="eggNOG" id="COG0334">
    <property type="taxonomic scope" value="Bacteria"/>
</dbReference>
<evidence type="ECO:0000256" key="9">
    <source>
        <dbReference type="RuleBase" id="RU004417"/>
    </source>
</evidence>
<proteinExistence type="inferred from homology"/>
<evidence type="ECO:0000256" key="8">
    <source>
        <dbReference type="PIRSR" id="PIRSR000185-3"/>
    </source>
</evidence>
<feature type="binding site" evidence="7">
    <location>
        <position position="237"/>
    </location>
    <ligand>
        <name>NAD(+)</name>
        <dbReference type="ChEBI" id="CHEBI:57540"/>
    </ligand>
</feature>
<dbReference type="InterPro" id="IPR014362">
    <property type="entry name" value="Glu_DH"/>
</dbReference>
<dbReference type="Pfam" id="PF02812">
    <property type="entry name" value="ELFV_dehydrog_N"/>
    <property type="match status" value="1"/>
</dbReference>
<dbReference type="FunFam" id="3.40.50.10860:FF:000002">
    <property type="entry name" value="Glutamate dehydrogenase"/>
    <property type="match status" value="1"/>
</dbReference>
<dbReference type="SUPFAM" id="SSF53223">
    <property type="entry name" value="Aminoacid dehydrogenase-like, N-terminal domain"/>
    <property type="match status" value="1"/>
</dbReference>
<keyword evidence="7" id="KW-0520">NAD</keyword>
<feature type="binding site" evidence="7">
    <location>
        <position position="268"/>
    </location>
    <ligand>
        <name>NAD(+)</name>
        <dbReference type="ChEBI" id="CHEBI:57540"/>
    </ligand>
</feature>
<evidence type="ECO:0000256" key="2">
    <source>
        <dbReference type="ARBA" id="ARBA00011643"/>
    </source>
</evidence>
<dbReference type="EMBL" id="AFPZ01000099">
    <property type="protein sequence ID" value="EGQ21796.1"/>
    <property type="molecule type" value="Genomic_DNA"/>
</dbReference>
<evidence type="ECO:0000256" key="4">
    <source>
        <dbReference type="ARBA" id="ARBA00023002"/>
    </source>
</evidence>
<feature type="binding site" evidence="7">
    <location>
        <position position="192"/>
    </location>
    <ligand>
        <name>substrate</name>
    </ligand>
</feature>
<dbReference type="SMART" id="SM00839">
    <property type="entry name" value="ELFV_dehydrog"/>
    <property type="match status" value="1"/>
</dbReference>
<feature type="binding site" evidence="7">
    <location>
        <position position="405"/>
    </location>
    <ligand>
        <name>substrate</name>
    </ligand>
</feature>
<dbReference type="STRING" id="759851.SAMN04244570_2901"/>
<dbReference type="GO" id="GO:0005829">
    <property type="term" value="C:cytosol"/>
    <property type="evidence" value="ECO:0007669"/>
    <property type="project" value="TreeGrafter"/>
</dbReference>
<feature type="active site" description="Proton donor" evidence="6">
    <location>
        <position position="153"/>
    </location>
</feature>
<dbReference type="PIRSF" id="PIRSF000185">
    <property type="entry name" value="Glu_DH"/>
    <property type="match status" value="1"/>
</dbReference>
<evidence type="ECO:0000256" key="6">
    <source>
        <dbReference type="PIRSR" id="PIRSR000185-1"/>
    </source>
</evidence>
<keyword evidence="7" id="KW-0547">Nucleotide-binding</keyword>
<dbReference type="Gene3D" id="3.40.50.720">
    <property type="entry name" value="NAD(P)-binding Rossmann-like Domain"/>
    <property type="match status" value="1"/>
</dbReference>
<accession>F9DWH5</accession>
<dbReference type="GO" id="GO:0000166">
    <property type="term" value="F:nucleotide binding"/>
    <property type="evidence" value="ECO:0007669"/>
    <property type="project" value="UniProtKB-KW"/>
</dbReference>
<dbReference type="Proteomes" id="UP000005316">
    <property type="component" value="Unassembled WGS sequence"/>
</dbReference>
<keyword evidence="4 5" id="KW-0560">Oxidoreductase</keyword>
<dbReference type="Gene3D" id="1.10.285.10">
    <property type="entry name" value="Glutamate Dehydrogenase, chain A, domain 3"/>
    <property type="match status" value="2"/>
</dbReference>
<evidence type="ECO:0000256" key="1">
    <source>
        <dbReference type="ARBA" id="ARBA00006382"/>
    </source>
</evidence>
<dbReference type="InterPro" id="IPR006097">
    <property type="entry name" value="Glu/Leu/Phe/Val/Trp_DH_dimer"/>
</dbReference>
<feature type="domain" description="Glutamate/phenylalanine/leucine/valine/L-tryptophan dehydrogenase C-terminal" evidence="10">
    <location>
        <begin position="230"/>
        <end position="471"/>
    </location>
</feature>
<evidence type="ECO:0000256" key="3">
    <source>
        <dbReference type="ARBA" id="ARBA00012896"/>
    </source>
</evidence>
<dbReference type="GO" id="GO:0004354">
    <property type="term" value="F:glutamate dehydrogenase (NADP+) activity"/>
    <property type="evidence" value="ECO:0007669"/>
    <property type="project" value="TreeGrafter"/>
</dbReference>
<dbReference type="PANTHER" id="PTHR43571:SF1">
    <property type="entry name" value="NADP-SPECIFIC GLUTAMATE DEHYDROGENASE 1-RELATED"/>
    <property type="match status" value="1"/>
</dbReference>
<dbReference type="SUPFAM" id="SSF51735">
    <property type="entry name" value="NAD(P)-binding Rossmann-fold domains"/>
    <property type="match status" value="1"/>
</dbReference>
<dbReference type="CDD" id="cd05313">
    <property type="entry name" value="NAD_bind_2_Glu_DH"/>
    <property type="match status" value="1"/>
</dbReference>
<dbReference type="InterPro" id="IPR046346">
    <property type="entry name" value="Aminoacid_DH-like_N_sf"/>
</dbReference>
<feature type="site" description="Important for catalysis" evidence="8">
    <location>
        <position position="193"/>
    </location>
</feature>
<gene>
    <name evidence="11" type="primary">gdhA</name>
    <name evidence="11" type="ORF">HMPREF9372_3156</name>
</gene>
<evidence type="ECO:0000313" key="11">
    <source>
        <dbReference type="EMBL" id="EGQ21796.1"/>
    </source>
</evidence>
<sequence>MYYEKHQGKGWAQMTKIDEIQLNNRKRANDYVHEVYELVKKRNPDEKEFLQATREIFDSLRPVFAKHPEFISNGILERITEPERIISFRVAWEDDQGKVHVNRGFRVQFNSDLGPYKGGLRFHPSVNTSIMKFLAFEQIFKNALTGQPIGAGKGGCDFDPKGKSDREIMRFTQSFMTELSRHIGPDIDVPAGDIGVGKREIGYLFGQYNRIKGGYEAGILTGKNPDHGGSLGRKEATGYGTVYFVDEMLKENGLTLDGKTMVVSGSGNVSTYAMEKAMQLGANVVACSDSDGYIYDKNGIDLDLVKELKEFGNKRIWEYTKERPEAEYHADCSAIWSIPCDIALPCATQNEIDEIAAHMLIANGVKAVGEGANMPCTIEAIEIFQEHNILFAPAKAANAGGVAVSAMEMSQNSQRLSWSAEQVDVHLKEVMQNIYNDCKKAADEFGKPGNLVMGANIAGFLRVAGAMVAHGIR</sequence>
<dbReference type="FunFam" id="3.40.50.720:FF:000030">
    <property type="entry name" value="Glutamate dehydrogenase"/>
    <property type="match status" value="1"/>
</dbReference>
<dbReference type="InterPro" id="IPR050724">
    <property type="entry name" value="Glu_Leu_Phe_Val_DH"/>
</dbReference>
<comment type="subunit">
    <text evidence="2">Homohexamer.</text>
</comment>
<evidence type="ECO:0000256" key="5">
    <source>
        <dbReference type="PIRNR" id="PIRNR000185"/>
    </source>
</evidence>
<feature type="binding site" evidence="7">
    <location>
        <position position="117"/>
    </location>
    <ligand>
        <name>substrate</name>
    </ligand>
</feature>
<dbReference type="InterPro" id="IPR006095">
    <property type="entry name" value="Glu/Leu/Phe/Val/Trp_DH"/>
</dbReference>
<dbReference type="HOGENOM" id="CLU_025763_2_1_9"/>
<comment type="similarity">
    <text evidence="1 5 9">Belongs to the Glu/Leu/Phe/Val dehydrogenases family.</text>
</comment>
<comment type="caution">
    <text evidence="11">The sequence shown here is derived from an EMBL/GenBank/DDBJ whole genome shotgun (WGS) entry which is preliminary data.</text>
</comment>
<dbReference type="PRINTS" id="PR00082">
    <property type="entry name" value="GLFDHDRGNASE"/>
</dbReference>